<name>A0AAD4NAC5_9BILA</name>
<evidence type="ECO:0000256" key="4">
    <source>
        <dbReference type="PROSITE-ProRule" id="PRU00175"/>
    </source>
</evidence>
<dbReference type="InterPro" id="IPR001841">
    <property type="entry name" value="Znf_RING"/>
</dbReference>
<dbReference type="PANTHER" id="PTHR45931">
    <property type="entry name" value="SI:CH211-59O9.10"/>
    <property type="match status" value="1"/>
</dbReference>
<evidence type="ECO:0000313" key="7">
    <source>
        <dbReference type="EMBL" id="KAI1719090.1"/>
    </source>
</evidence>
<organism evidence="7 8">
    <name type="scientific">Ditylenchus destructor</name>
    <dbReference type="NCBI Taxonomy" id="166010"/>
    <lineage>
        <taxon>Eukaryota</taxon>
        <taxon>Metazoa</taxon>
        <taxon>Ecdysozoa</taxon>
        <taxon>Nematoda</taxon>
        <taxon>Chromadorea</taxon>
        <taxon>Rhabditida</taxon>
        <taxon>Tylenchina</taxon>
        <taxon>Tylenchomorpha</taxon>
        <taxon>Sphaerularioidea</taxon>
        <taxon>Anguinidae</taxon>
        <taxon>Anguininae</taxon>
        <taxon>Ditylenchus</taxon>
    </lineage>
</organism>
<evidence type="ECO:0000256" key="1">
    <source>
        <dbReference type="ARBA" id="ARBA00022723"/>
    </source>
</evidence>
<keyword evidence="5" id="KW-0175">Coiled coil</keyword>
<evidence type="ECO:0000313" key="8">
    <source>
        <dbReference type="Proteomes" id="UP001201812"/>
    </source>
</evidence>
<dbReference type="InterPro" id="IPR013083">
    <property type="entry name" value="Znf_RING/FYVE/PHD"/>
</dbReference>
<comment type="caution">
    <text evidence="7">The sequence shown here is derived from an EMBL/GenBank/DDBJ whole genome shotgun (WGS) entry which is preliminary data.</text>
</comment>
<dbReference type="PROSITE" id="PS50089">
    <property type="entry name" value="ZF_RING_2"/>
    <property type="match status" value="1"/>
</dbReference>
<keyword evidence="2 4" id="KW-0863">Zinc-finger</keyword>
<dbReference type="EMBL" id="JAKKPZ010000007">
    <property type="protein sequence ID" value="KAI1719090.1"/>
    <property type="molecule type" value="Genomic_DNA"/>
</dbReference>
<dbReference type="GO" id="GO:0006511">
    <property type="term" value="P:ubiquitin-dependent protein catabolic process"/>
    <property type="evidence" value="ECO:0007669"/>
    <property type="project" value="TreeGrafter"/>
</dbReference>
<feature type="domain" description="RING-type" evidence="6">
    <location>
        <begin position="6"/>
        <end position="48"/>
    </location>
</feature>
<dbReference type="PANTHER" id="PTHR45931:SF16">
    <property type="entry name" value="RING_U-BOX SUPERFAMILY PROTEIN"/>
    <property type="match status" value="1"/>
</dbReference>
<protein>
    <submittedName>
        <fullName evidence="7">Ring finger domain-containing protein</fullName>
    </submittedName>
</protein>
<dbReference type="GO" id="GO:0061630">
    <property type="term" value="F:ubiquitin protein ligase activity"/>
    <property type="evidence" value="ECO:0007669"/>
    <property type="project" value="TreeGrafter"/>
</dbReference>
<dbReference type="CDD" id="cd16454">
    <property type="entry name" value="RING-H2_PA-TM-RING"/>
    <property type="match status" value="1"/>
</dbReference>
<evidence type="ECO:0000259" key="6">
    <source>
        <dbReference type="PROSITE" id="PS50089"/>
    </source>
</evidence>
<keyword evidence="3" id="KW-0862">Zinc</keyword>
<evidence type="ECO:0000256" key="5">
    <source>
        <dbReference type="SAM" id="Coils"/>
    </source>
</evidence>
<dbReference type="GO" id="GO:0005634">
    <property type="term" value="C:nucleus"/>
    <property type="evidence" value="ECO:0007669"/>
    <property type="project" value="TreeGrafter"/>
</dbReference>
<dbReference type="GO" id="GO:0008270">
    <property type="term" value="F:zinc ion binding"/>
    <property type="evidence" value="ECO:0007669"/>
    <property type="project" value="UniProtKB-KW"/>
</dbReference>
<proteinExistence type="predicted"/>
<dbReference type="Proteomes" id="UP001201812">
    <property type="component" value="Unassembled WGS sequence"/>
</dbReference>
<evidence type="ECO:0000256" key="2">
    <source>
        <dbReference type="ARBA" id="ARBA00022771"/>
    </source>
</evidence>
<dbReference type="InterPro" id="IPR051834">
    <property type="entry name" value="RING_finger_E3_ligase"/>
</dbReference>
<dbReference type="Pfam" id="PF13639">
    <property type="entry name" value="zf-RING_2"/>
    <property type="match status" value="1"/>
</dbReference>
<keyword evidence="1" id="KW-0479">Metal-binding</keyword>
<gene>
    <name evidence="7" type="ORF">DdX_06215</name>
</gene>
<reference evidence="7" key="1">
    <citation type="submission" date="2022-01" db="EMBL/GenBank/DDBJ databases">
        <title>Genome Sequence Resource for Two Populations of Ditylenchus destructor, the Migratory Endoparasitic Phytonematode.</title>
        <authorList>
            <person name="Zhang H."/>
            <person name="Lin R."/>
            <person name="Xie B."/>
        </authorList>
    </citation>
    <scope>NUCLEOTIDE SEQUENCE</scope>
    <source>
        <strain evidence="7">BazhouSP</strain>
    </source>
</reference>
<feature type="coiled-coil region" evidence="5">
    <location>
        <begin position="107"/>
        <end position="162"/>
    </location>
</feature>
<accession>A0AAD4NAC5</accession>
<dbReference type="AlphaFoldDB" id="A0AAD4NAC5"/>
<evidence type="ECO:0000256" key="3">
    <source>
        <dbReference type="ARBA" id="ARBA00022833"/>
    </source>
</evidence>
<sequence length="239" mass="27337">MANYTCNICIEDLYEPGSQAGCLPCGHVFHVKCVQPWIKKNKTCPTCRKGTSVKRLLSYCIRKLYFSEEDYPGTSTEPVDNNEIDVDCGENPENEHNLDSAKKAPDVNTLRQHERDLMKQLEQTQNEINLLQFIRTQLTKELSNKEEELQSSRKKQQELAESASGIGKKLLLSERTKKEIEDKMMKLGSKLVDIEGVLKESQSIAQDSLEMLAQALSDKELEHISFKVLQYYHNYCSTI</sequence>
<dbReference type="SUPFAM" id="SSF57850">
    <property type="entry name" value="RING/U-box"/>
    <property type="match status" value="1"/>
</dbReference>
<dbReference type="SMART" id="SM00184">
    <property type="entry name" value="RING"/>
    <property type="match status" value="1"/>
</dbReference>
<dbReference type="Gene3D" id="3.30.40.10">
    <property type="entry name" value="Zinc/RING finger domain, C3HC4 (zinc finger)"/>
    <property type="match status" value="1"/>
</dbReference>
<keyword evidence="8" id="KW-1185">Reference proteome</keyword>